<dbReference type="InterPro" id="IPR013083">
    <property type="entry name" value="Znf_RING/FYVE/PHD"/>
</dbReference>
<evidence type="ECO:0000256" key="8">
    <source>
        <dbReference type="PROSITE-ProRule" id="PRU00175"/>
    </source>
</evidence>
<keyword evidence="7" id="KW-0862">Zinc</keyword>
<keyword evidence="11" id="KW-1185">Reference proteome</keyword>
<keyword evidence="5 8" id="KW-0863">Zinc-finger</keyword>
<keyword evidence="4" id="KW-0479">Metal-binding</keyword>
<gene>
    <name evidence="10" type="ORF">AAHA92_14438</name>
</gene>
<evidence type="ECO:0000256" key="5">
    <source>
        <dbReference type="ARBA" id="ARBA00022771"/>
    </source>
</evidence>
<keyword evidence="6" id="KW-0833">Ubl conjugation pathway</keyword>
<evidence type="ECO:0000256" key="6">
    <source>
        <dbReference type="ARBA" id="ARBA00022786"/>
    </source>
</evidence>
<dbReference type="GO" id="GO:0008270">
    <property type="term" value="F:zinc ion binding"/>
    <property type="evidence" value="ECO:0007669"/>
    <property type="project" value="UniProtKB-KW"/>
</dbReference>
<accession>A0ABD1HFK7</accession>
<evidence type="ECO:0000256" key="1">
    <source>
        <dbReference type="ARBA" id="ARBA00000900"/>
    </source>
</evidence>
<comment type="caution">
    <text evidence="10">The sequence shown here is derived from an EMBL/GenBank/DDBJ whole genome shotgun (WGS) entry which is preliminary data.</text>
</comment>
<organism evidence="10 11">
    <name type="scientific">Salvia divinorum</name>
    <name type="common">Maria pastora</name>
    <name type="synonym">Diviner's sage</name>
    <dbReference type="NCBI Taxonomy" id="28513"/>
    <lineage>
        <taxon>Eukaryota</taxon>
        <taxon>Viridiplantae</taxon>
        <taxon>Streptophyta</taxon>
        <taxon>Embryophyta</taxon>
        <taxon>Tracheophyta</taxon>
        <taxon>Spermatophyta</taxon>
        <taxon>Magnoliopsida</taxon>
        <taxon>eudicotyledons</taxon>
        <taxon>Gunneridae</taxon>
        <taxon>Pentapetalae</taxon>
        <taxon>asterids</taxon>
        <taxon>lamiids</taxon>
        <taxon>Lamiales</taxon>
        <taxon>Lamiaceae</taxon>
        <taxon>Nepetoideae</taxon>
        <taxon>Mentheae</taxon>
        <taxon>Salviinae</taxon>
        <taxon>Salvia</taxon>
        <taxon>Salvia subgen. Calosphace</taxon>
    </lineage>
</organism>
<evidence type="ECO:0000256" key="3">
    <source>
        <dbReference type="ARBA" id="ARBA00022679"/>
    </source>
</evidence>
<dbReference type="SMART" id="SM00184">
    <property type="entry name" value="RING"/>
    <property type="match status" value="1"/>
</dbReference>
<keyword evidence="3 10" id="KW-0808">Transferase</keyword>
<evidence type="ECO:0000256" key="4">
    <source>
        <dbReference type="ARBA" id="ARBA00022723"/>
    </source>
</evidence>
<proteinExistence type="predicted"/>
<feature type="domain" description="RING-type" evidence="9">
    <location>
        <begin position="43"/>
        <end position="86"/>
    </location>
</feature>
<dbReference type="PANTHER" id="PTHR22937">
    <property type="entry name" value="E3 UBIQUITIN-PROTEIN LIGASE RNF165"/>
    <property type="match status" value="1"/>
</dbReference>
<dbReference type="InterPro" id="IPR001841">
    <property type="entry name" value="Znf_RING"/>
</dbReference>
<dbReference type="PROSITE" id="PS50089">
    <property type="entry name" value="ZF_RING_2"/>
    <property type="match status" value="1"/>
</dbReference>
<evidence type="ECO:0000256" key="2">
    <source>
        <dbReference type="ARBA" id="ARBA00012483"/>
    </source>
</evidence>
<dbReference type="PANTHER" id="PTHR22937:SF163">
    <property type="entry name" value="RING-TYPE E3 UBIQUITIN TRANSFERASE"/>
    <property type="match status" value="1"/>
</dbReference>
<dbReference type="EC" id="2.3.2.27" evidence="2"/>
<dbReference type="Gene3D" id="3.30.40.10">
    <property type="entry name" value="Zinc/RING finger domain, C3HC4 (zinc finger)"/>
    <property type="match status" value="1"/>
</dbReference>
<dbReference type="Proteomes" id="UP001567538">
    <property type="component" value="Unassembled WGS sequence"/>
</dbReference>
<evidence type="ECO:0000313" key="10">
    <source>
        <dbReference type="EMBL" id="KAL1553811.1"/>
    </source>
</evidence>
<comment type="catalytic activity">
    <reaction evidence="1">
        <text>S-ubiquitinyl-[E2 ubiquitin-conjugating enzyme]-L-cysteine + [acceptor protein]-L-lysine = [E2 ubiquitin-conjugating enzyme]-L-cysteine + N(6)-ubiquitinyl-[acceptor protein]-L-lysine.</text>
        <dbReference type="EC" id="2.3.2.27"/>
    </reaction>
</comment>
<protein>
    <recommendedName>
        <fullName evidence="2">RING-type E3 ubiquitin transferase</fullName>
        <ecNumber evidence="2">2.3.2.27</ecNumber>
    </recommendedName>
</protein>
<dbReference type="Pfam" id="PF13639">
    <property type="entry name" value="zf-RING_2"/>
    <property type="match status" value="1"/>
</dbReference>
<reference evidence="10 11" key="1">
    <citation type="submission" date="2024-06" db="EMBL/GenBank/DDBJ databases">
        <title>A chromosome level genome sequence of Diviner's sage (Salvia divinorum).</title>
        <authorList>
            <person name="Ford S.A."/>
            <person name="Ro D.-K."/>
            <person name="Ness R.W."/>
            <person name="Phillips M.A."/>
        </authorList>
    </citation>
    <scope>NUCLEOTIDE SEQUENCE [LARGE SCALE GENOMIC DNA]</scope>
    <source>
        <strain evidence="10">SAF-2024a</strain>
        <tissue evidence="10">Leaf</tissue>
    </source>
</reference>
<evidence type="ECO:0000313" key="11">
    <source>
        <dbReference type="Proteomes" id="UP001567538"/>
    </source>
</evidence>
<keyword evidence="10" id="KW-0012">Acyltransferase</keyword>
<dbReference type="SUPFAM" id="SSF57850">
    <property type="entry name" value="RING/U-box"/>
    <property type="match status" value="1"/>
</dbReference>
<dbReference type="AlphaFoldDB" id="A0ABD1HFK7"/>
<dbReference type="InterPro" id="IPR045191">
    <property type="entry name" value="MBR1/2-like"/>
</dbReference>
<dbReference type="EMBL" id="JBEAFC010000006">
    <property type="protein sequence ID" value="KAL1553811.1"/>
    <property type="molecule type" value="Genomic_DNA"/>
</dbReference>
<name>A0ABD1HFK7_SALDI</name>
<sequence length="96" mass="11068">MKINTDLFFKWVPRHLDREETIAKHIRSRLVRDETVVDEDGVCVVCLDNLVQLGNGEVARLDCGHQYHQRCIRNWLNVNNTCPLCKTTVVNGSSME</sequence>
<evidence type="ECO:0000256" key="7">
    <source>
        <dbReference type="ARBA" id="ARBA00022833"/>
    </source>
</evidence>
<evidence type="ECO:0000259" key="9">
    <source>
        <dbReference type="PROSITE" id="PS50089"/>
    </source>
</evidence>
<dbReference type="GO" id="GO:0061630">
    <property type="term" value="F:ubiquitin protein ligase activity"/>
    <property type="evidence" value="ECO:0007669"/>
    <property type="project" value="UniProtKB-EC"/>
</dbReference>